<dbReference type="Pfam" id="PF05939">
    <property type="entry name" value="Phage_min_tail"/>
    <property type="match status" value="1"/>
</dbReference>
<sequence>MVTDTFSWKTRKSAQGTESVSTVQAQFGDGYKQIAGNGINTASEVWNLDWTGTRADAAALRDFLRSHVISSFWWINPWGEKNLYRVKFDSIAVSFPTGKKATLSFTFEQAFAP</sequence>
<dbReference type="InterPro" id="IPR010265">
    <property type="entry name" value="Phage_lambda_TipM"/>
</dbReference>
<evidence type="ECO:0000313" key="1">
    <source>
        <dbReference type="EMBL" id="ORM93151.1"/>
    </source>
</evidence>
<protein>
    <submittedName>
        <fullName evidence="1">Phage tail protein</fullName>
    </submittedName>
</protein>
<organism evidence="1 2">
    <name type="scientific">Pantoea cypripedii</name>
    <name type="common">Pectobacterium cypripedii</name>
    <name type="synonym">Erwinia cypripedii</name>
    <dbReference type="NCBI Taxonomy" id="55209"/>
    <lineage>
        <taxon>Bacteria</taxon>
        <taxon>Pseudomonadati</taxon>
        <taxon>Pseudomonadota</taxon>
        <taxon>Gammaproteobacteria</taxon>
        <taxon>Enterobacterales</taxon>
        <taxon>Erwiniaceae</taxon>
        <taxon>Pantoea</taxon>
    </lineage>
</organism>
<gene>
    <name evidence="1" type="ORF">HA50_07265</name>
</gene>
<dbReference type="Proteomes" id="UP000193749">
    <property type="component" value="Unassembled WGS sequence"/>
</dbReference>
<dbReference type="AlphaFoldDB" id="A0A1X1ET79"/>
<keyword evidence="2" id="KW-1185">Reference proteome</keyword>
<dbReference type="EMBL" id="MLJI01000001">
    <property type="protein sequence ID" value="ORM93151.1"/>
    <property type="molecule type" value="Genomic_DNA"/>
</dbReference>
<accession>A0A1X1ET79</accession>
<evidence type="ECO:0000313" key="2">
    <source>
        <dbReference type="Proteomes" id="UP000193749"/>
    </source>
</evidence>
<dbReference type="RefSeq" id="WP_167379238.1">
    <property type="nucleotide sequence ID" value="NZ_JAGGMY010000001.1"/>
</dbReference>
<dbReference type="STRING" id="55209.HA50_07265"/>
<comment type="caution">
    <text evidence="1">The sequence shown here is derived from an EMBL/GenBank/DDBJ whole genome shotgun (WGS) entry which is preliminary data.</text>
</comment>
<reference evidence="1 2" key="1">
    <citation type="journal article" date="2017" name="Antonie Van Leeuwenhoek">
        <title>Phylogenomic resolution of the bacterial genus Pantoea and its relationship with Erwinia and Tatumella.</title>
        <authorList>
            <person name="Palmer M."/>
            <person name="Steenkamp E.T."/>
            <person name="Coetzee M.P."/>
            <person name="Chan W.Y."/>
            <person name="van Zyl E."/>
            <person name="De Maayer P."/>
            <person name="Coutinho T.A."/>
            <person name="Blom J."/>
            <person name="Smits T.H."/>
            <person name="Duffy B."/>
            <person name="Venter S.N."/>
        </authorList>
    </citation>
    <scope>NUCLEOTIDE SEQUENCE [LARGE SCALE GENOMIC DNA]</scope>
    <source>
        <strain evidence="1 2">LMG 2657</strain>
    </source>
</reference>
<name>A0A1X1ET79_PANCY</name>
<proteinExistence type="predicted"/>